<reference evidence="2" key="1">
    <citation type="journal article" date="2019" name="Int. J. Syst. Evol. Microbiol.">
        <title>The Global Catalogue of Microorganisms (GCM) 10K type strain sequencing project: providing services to taxonomists for standard genome sequencing and annotation.</title>
        <authorList>
            <consortium name="The Broad Institute Genomics Platform"/>
            <consortium name="The Broad Institute Genome Sequencing Center for Infectious Disease"/>
            <person name="Wu L."/>
            <person name="Ma J."/>
        </authorList>
    </citation>
    <scope>NUCLEOTIDE SEQUENCE [LARGE SCALE GENOMIC DNA]</scope>
    <source>
        <strain evidence="2">PCU 280</strain>
    </source>
</reference>
<comment type="caution">
    <text evidence="1">The sequence shown here is derived from an EMBL/GenBank/DDBJ whole genome shotgun (WGS) entry which is preliminary data.</text>
</comment>
<dbReference type="RefSeq" id="WP_379230646.1">
    <property type="nucleotide sequence ID" value="NZ_JBHSTE010000001.1"/>
</dbReference>
<dbReference type="Proteomes" id="UP001596233">
    <property type="component" value="Unassembled WGS sequence"/>
</dbReference>
<evidence type="ECO:0000313" key="1">
    <source>
        <dbReference type="EMBL" id="MFC6331418.1"/>
    </source>
</evidence>
<protein>
    <submittedName>
        <fullName evidence="1">Uncharacterized protein</fullName>
    </submittedName>
</protein>
<evidence type="ECO:0000313" key="2">
    <source>
        <dbReference type="Proteomes" id="UP001596233"/>
    </source>
</evidence>
<name>A0ABW1V189_9BACL</name>
<dbReference type="EMBL" id="JBHSTE010000001">
    <property type="protein sequence ID" value="MFC6331418.1"/>
    <property type="molecule type" value="Genomic_DNA"/>
</dbReference>
<gene>
    <name evidence="1" type="ORF">ACFP56_02205</name>
</gene>
<keyword evidence="2" id="KW-1185">Reference proteome</keyword>
<organism evidence="1 2">
    <name type="scientific">Paenibacillus septentrionalis</name>
    <dbReference type="NCBI Taxonomy" id="429342"/>
    <lineage>
        <taxon>Bacteria</taxon>
        <taxon>Bacillati</taxon>
        <taxon>Bacillota</taxon>
        <taxon>Bacilli</taxon>
        <taxon>Bacillales</taxon>
        <taxon>Paenibacillaceae</taxon>
        <taxon>Paenibacillus</taxon>
    </lineage>
</organism>
<proteinExistence type="predicted"/>
<accession>A0ABW1V189</accession>
<sequence length="286" mass="32330">MKMKWLQLIVVPLLSSLLLSGLLPIHTLAGVNPPAERADLLETAEHWKEQLAQQDQFQQWQAAKLSISALGPGTHSWLALVTYENEVIGYMIIHALEQGGYELGEYGVGDVASLQYLADNSNQLIYYGPFHSIIKQEIQQTVQYIEPFLQEAFPIDRTTIEQAAEHAASTKKGHGTYKVPALITGADAVAYFSPYAVMPWLTTKPLNNRFEDDTSIEVMIELGSKLRYTTESWNHTIFSVYAITGYHEWNEFDLYIALQDENESLTRFIPYEALMLQGSFYDQAAD</sequence>